<comment type="caution">
    <text evidence="1">The sequence shown here is derived from an EMBL/GenBank/DDBJ whole genome shotgun (WGS) entry which is preliminary data.</text>
</comment>
<gene>
    <name evidence="1" type="ORF">G5S52_06845</name>
</gene>
<protein>
    <submittedName>
        <fullName evidence="1">Uncharacterized protein</fullName>
    </submittedName>
</protein>
<accession>A0A6M1RB99</accession>
<sequence>MAIALNMTLFFAAQMQQSKWIGTVAIGDQAKLTRTTQYMDTIDIRVTDYHVEHDPKKLSSFHVGYQFELQKANRNLLLSESLPLKSTLHTYYALDERCTLVFLTPKRQSIEKMSLGCLY</sequence>
<name>A0A6M1RB99_9GAMM</name>
<dbReference type="EMBL" id="JAALDL010000003">
    <property type="protein sequence ID" value="NGN97390.1"/>
    <property type="molecule type" value="Genomic_DNA"/>
</dbReference>
<keyword evidence="2" id="KW-1185">Reference proteome</keyword>
<reference evidence="1 2" key="1">
    <citation type="submission" date="2020-02" db="EMBL/GenBank/DDBJ databases">
        <title>The draft genome of Grimontia sedimenta sp. nov., isolated from benthic sediments near coral reefs south of Kuwait.</title>
        <authorList>
            <person name="Mahmoud H.M."/>
            <person name="Jose L."/>
            <person name="Eapen S."/>
        </authorList>
    </citation>
    <scope>NUCLEOTIDE SEQUENCE [LARGE SCALE GENOMIC DNA]</scope>
    <source>
        <strain evidence="1 2">S25</strain>
    </source>
</reference>
<organism evidence="1 2">
    <name type="scientific">Grimontia sedimenti</name>
    <dbReference type="NCBI Taxonomy" id="2711294"/>
    <lineage>
        <taxon>Bacteria</taxon>
        <taxon>Pseudomonadati</taxon>
        <taxon>Pseudomonadota</taxon>
        <taxon>Gammaproteobacteria</taxon>
        <taxon>Vibrionales</taxon>
        <taxon>Vibrionaceae</taxon>
        <taxon>Grimontia</taxon>
    </lineage>
</organism>
<evidence type="ECO:0000313" key="2">
    <source>
        <dbReference type="Proteomes" id="UP000473008"/>
    </source>
</evidence>
<dbReference type="AlphaFoldDB" id="A0A6M1RB99"/>
<dbReference type="RefSeq" id="WP_165012365.1">
    <property type="nucleotide sequence ID" value="NZ_JAALDL010000003.1"/>
</dbReference>
<dbReference type="Proteomes" id="UP000473008">
    <property type="component" value="Unassembled WGS sequence"/>
</dbReference>
<evidence type="ECO:0000313" key="1">
    <source>
        <dbReference type="EMBL" id="NGN97390.1"/>
    </source>
</evidence>
<proteinExistence type="predicted"/>